<proteinExistence type="inferred from homology"/>
<evidence type="ECO:0000256" key="7">
    <source>
        <dbReference type="RuleBase" id="RU003887"/>
    </source>
</evidence>
<dbReference type="SUPFAM" id="SSF55174">
    <property type="entry name" value="Alpha-L RNA-binding motif"/>
    <property type="match status" value="1"/>
</dbReference>
<dbReference type="RefSeq" id="WP_302722657.1">
    <property type="nucleotide sequence ID" value="NZ_JAULRU010000569.1"/>
</dbReference>
<dbReference type="InterPro" id="IPR050343">
    <property type="entry name" value="RsuA_PseudoU_synthase"/>
</dbReference>
<reference evidence="9 10" key="1">
    <citation type="submission" date="2023-11" db="EMBL/GenBank/DDBJ databases">
        <title>Gilvimarinus fulvus sp. nov., isolated from the surface of Kelp.</title>
        <authorList>
            <person name="Sun Y.Y."/>
            <person name="Gong Y."/>
            <person name="Du Z.J."/>
        </authorList>
    </citation>
    <scope>NUCLEOTIDE SEQUENCE [LARGE SCALE GENOMIC DNA]</scope>
    <source>
        <strain evidence="9 10">SDUM040013</strain>
    </source>
</reference>
<evidence type="ECO:0000259" key="8">
    <source>
        <dbReference type="Pfam" id="PF00849"/>
    </source>
</evidence>
<sequence length="229" mass="25163">MRLDKFIAHSAGLSRKQVKIALHHDQVCVDEQTVRNGGIIVNSVNTITLDGQVLALSGPRYFMLHKPKGVVCANQDASYPTVLDLLKETNSDTLQIAGRLDVDTTGLVLITDDGQWNHRATSPKVGKNKTYQVTTREAITQALIEALEAGVHLKGETKPCRPAQVKILDQRCAQLTINEGKYHQVKRMFAAAGNHVVALHRNSIGDIALDPTLTEGQYRPLNDIEINSI</sequence>
<keyword evidence="3 7" id="KW-0413">Isomerase</keyword>
<dbReference type="InterPro" id="IPR020103">
    <property type="entry name" value="PsdUridine_synth_cat_dom_sf"/>
</dbReference>
<dbReference type="Gene3D" id="3.30.70.580">
    <property type="entry name" value="Pseudouridine synthase I, catalytic domain, N-terminal subdomain"/>
    <property type="match status" value="1"/>
</dbReference>
<dbReference type="InterPro" id="IPR018496">
    <property type="entry name" value="PsdUridine_synth_RsuA/RluB_CS"/>
</dbReference>
<evidence type="ECO:0000256" key="5">
    <source>
        <dbReference type="ARBA" id="ARBA00037590"/>
    </source>
</evidence>
<dbReference type="Pfam" id="PF00849">
    <property type="entry name" value="PseudoU_synth_2"/>
    <property type="match status" value="1"/>
</dbReference>
<evidence type="ECO:0000256" key="3">
    <source>
        <dbReference type="ARBA" id="ARBA00023235"/>
    </source>
</evidence>
<dbReference type="PROSITE" id="PS50889">
    <property type="entry name" value="S4"/>
    <property type="match status" value="1"/>
</dbReference>
<comment type="function">
    <text evidence="5">Responsible for synthesis of pseudouridine from uracil-516 in 16S ribosomal RNA.</text>
</comment>
<comment type="catalytic activity">
    <reaction evidence="4">
        <text>uridine(516) in 16S rRNA = pseudouridine(516) in 16S rRNA</text>
        <dbReference type="Rhea" id="RHEA:38867"/>
        <dbReference type="Rhea" id="RHEA-COMP:10089"/>
        <dbReference type="Rhea" id="RHEA-COMP:10090"/>
        <dbReference type="ChEBI" id="CHEBI:65314"/>
        <dbReference type="ChEBI" id="CHEBI:65315"/>
        <dbReference type="EC" id="5.4.99.19"/>
    </reaction>
</comment>
<dbReference type="Gene3D" id="3.10.290.10">
    <property type="entry name" value="RNA-binding S4 domain"/>
    <property type="match status" value="1"/>
</dbReference>
<evidence type="ECO:0000313" key="9">
    <source>
        <dbReference type="EMBL" id="MDX6849733.1"/>
    </source>
</evidence>
<dbReference type="InterPro" id="IPR020094">
    <property type="entry name" value="TruA/RsuA/RluB/E/F_N"/>
</dbReference>
<dbReference type="SUPFAM" id="SSF55120">
    <property type="entry name" value="Pseudouridine synthase"/>
    <property type="match status" value="1"/>
</dbReference>
<gene>
    <name evidence="9" type="ORF">SCD92_10210</name>
</gene>
<dbReference type="EC" id="5.4.99.-" evidence="7"/>
<dbReference type="EMBL" id="JAXAFO010000014">
    <property type="protein sequence ID" value="MDX6849733.1"/>
    <property type="molecule type" value="Genomic_DNA"/>
</dbReference>
<dbReference type="PANTHER" id="PTHR47683:SF4">
    <property type="entry name" value="PSEUDOURIDINE SYNTHASE"/>
    <property type="match status" value="1"/>
</dbReference>
<protein>
    <recommendedName>
        <fullName evidence="7">Pseudouridine synthase</fullName>
        <ecNumber evidence="7">5.4.99.-</ecNumber>
    </recommendedName>
</protein>
<dbReference type="CDD" id="cd00165">
    <property type="entry name" value="S4"/>
    <property type="match status" value="1"/>
</dbReference>
<dbReference type="NCBIfam" id="TIGR00093">
    <property type="entry name" value="pseudouridine synthase"/>
    <property type="match status" value="1"/>
</dbReference>
<dbReference type="InterPro" id="IPR042092">
    <property type="entry name" value="PsdUridine_s_RsuA/RluB/E/F_cat"/>
</dbReference>
<feature type="domain" description="Pseudouridine synthase RsuA/RluA-like" evidence="8">
    <location>
        <begin position="61"/>
        <end position="191"/>
    </location>
</feature>
<dbReference type="InterPro" id="IPR000748">
    <property type="entry name" value="PsdUridine_synth_RsuA/RluB/E/F"/>
</dbReference>
<dbReference type="PANTHER" id="PTHR47683">
    <property type="entry name" value="PSEUDOURIDINE SYNTHASE FAMILY PROTEIN-RELATED"/>
    <property type="match status" value="1"/>
</dbReference>
<evidence type="ECO:0000313" key="10">
    <source>
        <dbReference type="Proteomes" id="UP001273505"/>
    </source>
</evidence>
<evidence type="ECO:0000256" key="2">
    <source>
        <dbReference type="ARBA" id="ARBA00022884"/>
    </source>
</evidence>
<evidence type="ECO:0000256" key="4">
    <source>
        <dbReference type="ARBA" id="ARBA00036749"/>
    </source>
</evidence>
<comment type="similarity">
    <text evidence="1 7">Belongs to the pseudouridine synthase RsuA family.</text>
</comment>
<dbReference type="InterPro" id="IPR036986">
    <property type="entry name" value="S4_RNA-bd_sf"/>
</dbReference>
<accession>A0ABU4RXY3</accession>
<keyword evidence="10" id="KW-1185">Reference proteome</keyword>
<evidence type="ECO:0000256" key="1">
    <source>
        <dbReference type="ARBA" id="ARBA00008348"/>
    </source>
</evidence>
<evidence type="ECO:0000256" key="6">
    <source>
        <dbReference type="PROSITE-ProRule" id="PRU00182"/>
    </source>
</evidence>
<organism evidence="9 10">
    <name type="scientific">Gilvimarinus gilvus</name>
    <dbReference type="NCBI Taxonomy" id="3058038"/>
    <lineage>
        <taxon>Bacteria</taxon>
        <taxon>Pseudomonadati</taxon>
        <taxon>Pseudomonadota</taxon>
        <taxon>Gammaproteobacteria</taxon>
        <taxon>Cellvibrionales</taxon>
        <taxon>Cellvibrionaceae</taxon>
        <taxon>Gilvimarinus</taxon>
    </lineage>
</organism>
<dbReference type="PROSITE" id="PS01149">
    <property type="entry name" value="PSI_RSU"/>
    <property type="match status" value="1"/>
</dbReference>
<dbReference type="Gene3D" id="3.30.70.1560">
    <property type="entry name" value="Alpha-L RNA-binding motif"/>
    <property type="match status" value="1"/>
</dbReference>
<comment type="caution">
    <text evidence="9">The sequence shown here is derived from an EMBL/GenBank/DDBJ whole genome shotgun (WGS) entry which is preliminary data.</text>
</comment>
<dbReference type="CDD" id="cd02553">
    <property type="entry name" value="PseudoU_synth_RsuA"/>
    <property type="match status" value="1"/>
</dbReference>
<dbReference type="InterPro" id="IPR006145">
    <property type="entry name" value="PsdUridine_synth_RsuA/RluA"/>
</dbReference>
<name>A0ABU4RXY3_9GAMM</name>
<dbReference type="Proteomes" id="UP001273505">
    <property type="component" value="Unassembled WGS sequence"/>
</dbReference>
<keyword evidence="2 6" id="KW-0694">RNA-binding</keyword>